<dbReference type="CDD" id="cd14448">
    <property type="entry name" value="CuRO_2_BOD_CotA_like"/>
    <property type="match status" value="1"/>
</dbReference>
<dbReference type="Pfam" id="PF07732">
    <property type="entry name" value="Cu-oxidase_3"/>
    <property type="match status" value="1"/>
</dbReference>
<evidence type="ECO:0000256" key="1">
    <source>
        <dbReference type="ARBA" id="ARBA00010609"/>
    </source>
</evidence>
<dbReference type="PANTHER" id="PTHR48267">
    <property type="entry name" value="CUPREDOXIN SUPERFAMILY PROTEIN"/>
    <property type="match status" value="1"/>
</dbReference>
<reference evidence="5" key="1">
    <citation type="submission" date="2022-01" db="EMBL/GenBank/DDBJ databases">
        <title>Nocardioidaceae gen. sp. A5X3R13.</title>
        <authorList>
            <person name="Lopez Marin M.A."/>
            <person name="Uhlik O."/>
        </authorList>
    </citation>
    <scope>NUCLEOTIDE SEQUENCE</scope>
    <source>
        <strain evidence="5">A5X3R13</strain>
    </source>
</reference>
<dbReference type="InterPro" id="IPR045087">
    <property type="entry name" value="Cu-oxidase_fam"/>
</dbReference>
<feature type="domain" description="Plastocyanin-like" evidence="4">
    <location>
        <begin position="74"/>
        <end position="203"/>
    </location>
</feature>
<dbReference type="InterPro" id="IPR011707">
    <property type="entry name" value="Cu-oxidase-like_N"/>
</dbReference>
<proteinExistence type="inferred from homology"/>
<feature type="domain" description="Plastocyanin-like" evidence="3">
    <location>
        <begin position="403"/>
        <end position="514"/>
    </location>
</feature>
<evidence type="ECO:0000259" key="4">
    <source>
        <dbReference type="Pfam" id="PF07732"/>
    </source>
</evidence>
<dbReference type="SUPFAM" id="SSF49503">
    <property type="entry name" value="Cupredoxins"/>
    <property type="match status" value="3"/>
</dbReference>
<keyword evidence="6" id="KW-1185">Reference proteome</keyword>
<dbReference type="Proteomes" id="UP001164390">
    <property type="component" value="Chromosome"/>
</dbReference>
<dbReference type="Pfam" id="PF07731">
    <property type="entry name" value="Cu-oxidase_2"/>
    <property type="match status" value="1"/>
</dbReference>
<sequence length="516" mass="57106">MRLSRRRFIGLSSGLVVATALPGCALTKEYQTGAEVSSTAELPKPFNVPLPIPRVADAERRNGADHYAITQRTAEIEILPGKKTPILGYDGEFPGPTIVSRSGTPTVVRHTNALDIPVVVHLHGGHTPSVSDGFPTDFVMPAGSHELPHGHAASGRIKHGHFDYEYPMKQRAATLWYHDHRMDFTGPTVYHGLAGFHLIHDDEEDALPLPKDERDVPLMITDRAFDGDGAFVYPALDPTMLEEPGVEDDYMAGVLGDVVLVNGAPWPELEVDAARYRFRILNASNARRYRLQLDPGPSDGDPFTQVGSDGGLLAEPHGLGDILIAPAERFDVVVDFGKYDVGDTVTMRNGLGDGSTENVMRFRVVRKASDDSRIPDTLSEVEELDADAATVTREFEFARATSSTGHDDMWLINGKPYDPERVDTRPTLGEIELWRFVTDVHHPVHVHLDPFQVVRRGGRPGPGTYDEGWKDTVDIRPGEVVEVAIRFADYAGMYVMHCHNLEHEDMMMMSNFETME</sequence>
<dbReference type="PROSITE" id="PS51318">
    <property type="entry name" value="TAT"/>
    <property type="match status" value="1"/>
</dbReference>
<dbReference type="RefSeq" id="WP_271636006.1">
    <property type="nucleotide sequence ID" value="NZ_CP094970.1"/>
</dbReference>
<comment type="similarity">
    <text evidence="1">Belongs to the multicopper oxidase family.</text>
</comment>
<dbReference type="Gene3D" id="2.60.40.420">
    <property type="entry name" value="Cupredoxins - blue copper proteins"/>
    <property type="match status" value="3"/>
</dbReference>
<evidence type="ECO:0000313" key="5">
    <source>
        <dbReference type="EMBL" id="UYM07062.1"/>
    </source>
</evidence>
<organism evidence="5 6">
    <name type="scientific">Solicola gregarius</name>
    <dbReference type="NCBI Taxonomy" id="2908642"/>
    <lineage>
        <taxon>Bacteria</taxon>
        <taxon>Bacillati</taxon>
        <taxon>Actinomycetota</taxon>
        <taxon>Actinomycetes</taxon>
        <taxon>Propionibacteriales</taxon>
        <taxon>Nocardioidaceae</taxon>
        <taxon>Solicola</taxon>
    </lineage>
</organism>
<dbReference type="InterPro" id="IPR006311">
    <property type="entry name" value="TAT_signal"/>
</dbReference>
<evidence type="ECO:0000259" key="3">
    <source>
        <dbReference type="Pfam" id="PF07731"/>
    </source>
</evidence>
<feature type="signal peptide" evidence="2">
    <location>
        <begin position="1"/>
        <end position="18"/>
    </location>
</feature>
<dbReference type="GO" id="GO:0016491">
    <property type="term" value="F:oxidoreductase activity"/>
    <property type="evidence" value="ECO:0007669"/>
    <property type="project" value="InterPro"/>
</dbReference>
<dbReference type="InterPro" id="IPR008972">
    <property type="entry name" value="Cupredoxin"/>
</dbReference>
<protein>
    <submittedName>
        <fullName evidence="5">Multicopper oxidase family protein</fullName>
    </submittedName>
</protein>
<evidence type="ECO:0000313" key="6">
    <source>
        <dbReference type="Proteomes" id="UP001164390"/>
    </source>
</evidence>
<keyword evidence="2" id="KW-0732">Signal</keyword>
<dbReference type="PANTHER" id="PTHR48267:SF1">
    <property type="entry name" value="BILIRUBIN OXIDASE"/>
    <property type="match status" value="1"/>
</dbReference>
<accession>A0AA46YLV6</accession>
<evidence type="ECO:0000256" key="2">
    <source>
        <dbReference type="SAM" id="SignalP"/>
    </source>
</evidence>
<dbReference type="InterPro" id="IPR011706">
    <property type="entry name" value="Cu-oxidase_C"/>
</dbReference>
<gene>
    <name evidence="5" type="ORF">L0C25_08300</name>
</gene>
<dbReference type="EMBL" id="CP094970">
    <property type="protein sequence ID" value="UYM07062.1"/>
    <property type="molecule type" value="Genomic_DNA"/>
</dbReference>
<dbReference type="KEGG" id="sgrg:L0C25_08300"/>
<dbReference type="GO" id="GO:0005507">
    <property type="term" value="F:copper ion binding"/>
    <property type="evidence" value="ECO:0007669"/>
    <property type="project" value="InterPro"/>
</dbReference>
<dbReference type="AlphaFoldDB" id="A0AA46YLV6"/>
<name>A0AA46YLV6_9ACTN</name>
<feature type="chain" id="PRO_5041410863" evidence="2">
    <location>
        <begin position="19"/>
        <end position="516"/>
    </location>
</feature>